<feature type="transmembrane region" description="Helical" evidence="1">
    <location>
        <begin position="128"/>
        <end position="149"/>
    </location>
</feature>
<dbReference type="InterPro" id="IPR018729">
    <property type="entry name" value="DUF2269_transmembrane"/>
</dbReference>
<name>A0A927BVR9_9BACL</name>
<keyword evidence="3" id="KW-1185">Reference proteome</keyword>
<feature type="transmembrane region" description="Helical" evidence="1">
    <location>
        <begin position="80"/>
        <end position="100"/>
    </location>
</feature>
<evidence type="ECO:0000313" key="2">
    <source>
        <dbReference type="EMBL" id="MBD2847237.1"/>
    </source>
</evidence>
<dbReference type="AlphaFoldDB" id="A0A927BVR9"/>
<keyword evidence="1" id="KW-0472">Membrane</keyword>
<accession>A0A927BVR9</accession>
<dbReference type="EMBL" id="JACXIZ010000035">
    <property type="protein sequence ID" value="MBD2847237.1"/>
    <property type="molecule type" value="Genomic_DNA"/>
</dbReference>
<gene>
    <name evidence="2" type="ORF">IDH44_18720</name>
</gene>
<proteinExistence type="predicted"/>
<feature type="transmembrane region" description="Helical" evidence="1">
    <location>
        <begin position="48"/>
        <end position="68"/>
    </location>
</feature>
<dbReference type="Pfam" id="PF10027">
    <property type="entry name" value="DUF2269"/>
    <property type="match status" value="1"/>
</dbReference>
<keyword evidence="1" id="KW-0812">Transmembrane</keyword>
<sequence length="153" mass="16750">MGIWITIHLLGVVLFIGNASTAAYWKITAVRSGDVRLLAHTVRRVMTADYVFTIPGLALVVASGSVLAVQEGYALDQLSWLTVSLLLFIATGLLWVSVLMPCQRAMIRESDDSIAQGRPNAAFRRASLRWDVFGILATVLPLAVMYLMVAKPF</sequence>
<reference evidence="2" key="1">
    <citation type="submission" date="2020-09" db="EMBL/GenBank/DDBJ databases">
        <title>A novel bacterium of genus Paenibacillus, isolated from South China Sea.</title>
        <authorList>
            <person name="Huang H."/>
            <person name="Mo K."/>
            <person name="Hu Y."/>
        </authorList>
    </citation>
    <scope>NUCLEOTIDE SEQUENCE</scope>
    <source>
        <strain evidence="2">IB182496</strain>
    </source>
</reference>
<organism evidence="2 3">
    <name type="scientific">Paenibacillus sabuli</name>
    <dbReference type="NCBI Taxonomy" id="2772509"/>
    <lineage>
        <taxon>Bacteria</taxon>
        <taxon>Bacillati</taxon>
        <taxon>Bacillota</taxon>
        <taxon>Bacilli</taxon>
        <taxon>Bacillales</taxon>
        <taxon>Paenibacillaceae</taxon>
        <taxon>Paenibacillus</taxon>
    </lineage>
</organism>
<evidence type="ECO:0000256" key="1">
    <source>
        <dbReference type="SAM" id="Phobius"/>
    </source>
</evidence>
<dbReference type="Proteomes" id="UP000621560">
    <property type="component" value="Unassembled WGS sequence"/>
</dbReference>
<evidence type="ECO:0000313" key="3">
    <source>
        <dbReference type="Proteomes" id="UP000621560"/>
    </source>
</evidence>
<feature type="transmembrane region" description="Helical" evidence="1">
    <location>
        <begin position="6"/>
        <end position="27"/>
    </location>
</feature>
<comment type="caution">
    <text evidence="2">The sequence shown here is derived from an EMBL/GenBank/DDBJ whole genome shotgun (WGS) entry which is preliminary data.</text>
</comment>
<protein>
    <submittedName>
        <fullName evidence="2">DUF2269 domain-containing protein</fullName>
    </submittedName>
</protein>
<keyword evidence="1" id="KW-1133">Transmembrane helix</keyword>